<accession>W7IEI9</accession>
<reference evidence="2 3" key="1">
    <citation type="journal article" date="2014" name="Genome Announc.">
        <title>Draft Genome Sequence of the Antitrypanosomally Active Sponge-Associated Bacterium Actinokineospora sp. Strain EG49.</title>
        <authorList>
            <person name="Harjes J."/>
            <person name="Ryu T."/>
            <person name="Abdelmohsen U.R."/>
            <person name="Moitinho-Silva L."/>
            <person name="Horn H."/>
            <person name="Ravasi T."/>
            <person name="Hentschel U."/>
        </authorList>
    </citation>
    <scope>NUCLEOTIDE SEQUENCE [LARGE SCALE GENOMIC DNA]</scope>
    <source>
        <strain evidence="2 3">EG49</strain>
    </source>
</reference>
<name>W7IEI9_9PSEU</name>
<gene>
    <name evidence="2" type="ORF">UO65_5749</name>
</gene>
<comment type="caution">
    <text evidence="2">The sequence shown here is derived from an EMBL/GenBank/DDBJ whole genome shotgun (WGS) entry which is preliminary data.</text>
</comment>
<dbReference type="InterPro" id="IPR043917">
    <property type="entry name" value="DUF5753"/>
</dbReference>
<dbReference type="AlphaFoldDB" id="W7IEI9"/>
<dbReference type="Proteomes" id="UP000019277">
    <property type="component" value="Unassembled WGS sequence"/>
</dbReference>
<feature type="domain" description="DUF5753" evidence="1">
    <location>
        <begin position="70"/>
        <end position="241"/>
    </location>
</feature>
<proteinExistence type="predicted"/>
<evidence type="ECO:0000313" key="2">
    <source>
        <dbReference type="EMBL" id="EWC58953.1"/>
    </source>
</evidence>
<keyword evidence="2" id="KW-0238">DNA-binding</keyword>
<dbReference type="GO" id="GO:0003677">
    <property type="term" value="F:DNA binding"/>
    <property type="evidence" value="ECO:0007669"/>
    <property type="project" value="UniProtKB-KW"/>
</dbReference>
<organism evidence="2 3">
    <name type="scientific">Actinokineospora spheciospongiae</name>
    <dbReference type="NCBI Taxonomy" id="909613"/>
    <lineage>
        <taxon>Bacteria</taxon>
        <taxon>Bacillati</taxon>
        <taxon>Actinomycetota</taxon>
        <taxon>Actinomycetes</taxon>
        <taxon>Pseudonocardiales</taxon>
        <taxon>Pseudonocardiaceae</taxon>
        <taxon>Actinokineospora</taxon>
    </lineage>
</organism>
<dbReference type="Pfam" id="PF19054">
    <property type="entry name" value="DUF5753"/>
    <property type="match status" value="1"/>
</dbReference>
<evidence type="ECO:0000259" key="1">
    <source>
        <dbReference type="Pfam" id="PF19054"/>
    </source>
</evidence>
<evidence type="ECO:0000313" key="3">
    <source>
        <dbReference type="Proteomes" id="UP000019277"/>
    </source>
</evidence>
<protein>
    <submittedName>
        <fullName evidence="2">Putative DNA-binding protein</fullName>
    </submittedName>
</protein>
<keyword evidence="3" id="KW-1185">Reference proteome</keyword>
<dbReference type="eggNOG" id="COG1396">
    <property type="taxonomic scope" value="Bacteria"/>
</dbReference>
<dbReference type="STRING" id="909613.UO65_5749"/>
<sequence>MELEAANVALGWYRGKLSKVETGQLATKPRECDEMLRIYGVSGHEAEQLRSLAADGRRSAAPERVTDSARQYVALERDSTEIRMVYHEIPGIFQTVEYARAQLMRSPVIPGAQVAGMAAARRERGERLRGSGTKVYAVLGFEALHRETGGREVLADQLRRLAGFAELPNISIRLIPWSAGAAAGLGGPFTLLWIEPANARIAYTETLTGADYLKTTDTYSLAFEQASDLALDEEASQDELKRRIIELE</sequence>
<dbReference type="EMBL" id="AYXG01000224">
    <property type="protein sequence ID" value="EWC58953.1"/>
    <property type="molecule type" value="Genomic_DNA"/>
</dbReference>